<dbReference type="GO" id="GO:0006270">
    <property type="term" value="P:DNA replication initiation"/>
    <property type="evidence" value="ECO:0007669"/>
    <property type="project" value="TreeGrafter"/>
</dbReference>
<dbReference type="InterPro" id="IPR048866">
    <property type="entry name" value="ORC5_lid"/>
</dbReference>
<dbReference type="Pfam" id="PF14630">
    <property type="entry name" value="ORC5_C"/>
    <property type="match status" value="1"/>
</dbReference>
<dbReference type="PANTHER" id="PTHR12705">
    <property type="entry name" value="ORIGIN RECOGNITION COMPLEX SUBUNIT 5"/>
    <property type="match status" value="1"/>
</dbReference>
<evidence type="ECO:0000259" key="7">
    <source>
        <dbReference type="Pfam" id="PF13191"/>
    </source>
</evidence>
<dbReference type="Pfam" id="PF21639">
    <property type="entry name" value="ORC5_lid"/>
    <property type="match status" value="1"/>
</dbReference>
<keyword evidence="6" id="KW-0539">Nucleus</keyword>
<comment type="similarity">
    <text evidence="2">Belongs to the ORC5 family.</text>
</comment>
<dbReference type="Pfam" id="PF13191">
    <property type="entry name" value="AAA_16"/>
    <property type="match status" value="1"/>
</dbReference>
<keyword evidence="5" id="KW-0067">ATP-binding</keyword>
<evidence type="ECO:0000256" key="5">
    <source>
        <dbReference type="ARBA" id="ARBA00022840"/>
    </source>
</evidence>
<proteinExistence type="inferred from homology"/>
<accession>A0A1B6MG39</accession>
<dbReference type="InterPro" id="IPR041664">
    <property type="entry name" value="AAA_16"/>
</dbReference>
<evidence type="ECO:0000256" key="4">
    <source>
        <dbReference type="ARBA" id="ARBA00022741"/>
    </source>
</evidence>
<dbReference type="InterPro" id="IPR047088">
    <property type="entry name" value="ORC5_C"/>
</dbReference>
<dbReference type="AlphaFoldDB" id="A0A1B6MG39"/>
<organism evidence="10">
    <name type="scientific">Graphocephala atropunctata</name>
    <dbReference type="NCBI Taxonomy" id="36148"/>
    <lineage>
        <taxon>Eukaryota</taxon>
        <taxon>Metazoa</taxon>
        <taxon>Ecdysozoa</taxon>
        <taxon>Arthropoda</taxon>
        <taxon>Hexapoda</taxon>
        <taxon>Insecta</taxon>
        <taxon>Pterygota</taxon>
        <taxon>Neoptera</taxon>
        <taxon>Paraneoptera</taxon>
        <taxon>Hemiptera</taxon>
        <taxon>Auchenorrhyncha</taxon>
        <taxon>Membracoidea</taxon>
        <taxon>Cicadellidae</taxon>
        <taxon>Cicadellinae</taxon>
        <taxon>Cicadellini</taxon>
        <taxon>Graphocephala</taxon>
    </lineage>
</organism>
<dbReference type="InterPro" id="IPR027417">
    <property type="entry name" value="P-loop_NTPase"/>
</dbReference>
<protein>
    <submittedName>
        <fullName evidence="10">Uncharacterized protein</fullName>
    </submittedName>
</protein>
<sequence>MEWKEFEDCEDVVMASETIESLNEMTPGRHKQIELLYNLLGTPSDPLPANVYVYGDAATGKTQVVQGVLSLTSARFALVNCVECYTARLLLEPILDKLIDEGYSNEPGAEKCDNMMVLVKQLRIAAHKGQLGDVPCVIVLDNCERLFELGDHYFLAFQKLQELTSLSNLCVVFISQILPEKFSTIVPYIRIFFPQYTKDDVLKILMRETPDNEDEKDLFKQFLVFFLDTFYLATRDLNELKHQMVAIYPKYVEPVKTGRVKPSDTHALYKNIAPHIRASLNNVYLPGVGATESTSSKPETVLTSKILQSLDLPYYAKYFLVAAFLASYNSPKEDKRLFLKNHGKKKKRLVQDQKKENASKELLGPKVFTLDRLLAIFYAIMEEKTPLNANLLAQISSLVELRLLVKMGEDLDKPKYRCAVGIECVEAISRTLDFNVRKYMVH</sequence>
<evidence type="ECO:0000256" key="1">
    <source>
        <dbReference type="ARBA" id="ARBA00004123"/>
    </source>
</evidence>
<comment type="subcellular location">
    <subcellularLocation>
        <location evidence="1">Nucleus</location>
    </subcellularLocation>
</comment>
<reference evidence="10" key="1">
    <citation type="submission" date="2015-11" db="EMBL/GenBank/DDBJ databases">
        <title>De novo transcriptome assembly of four potential Pierce s Disease insect vectors from Arizona vineyards.</title>
        <authorList>
            <person name="Tassone E.E."/>
        </authorList>
    </citation>
    <scope>NUCLEOTIDE SEQUENCE</scope>
</reference>
<dbReference type="Gene3D" id="3.40.50.300">
    <property type="entry name" value="P-loop containing nucleotide triphosphate hydrolases"/>
    <property type="match status" value="1"/>
</dbReference>
<name>A0A1B6MG39_9HEMI</name>
<evidence type="ECO:0000256" key="6">
    <source>
        <dbReference type="ARBA" id="ARBA00023242"/>
    </source>
</evidence>
<keyword evidence="3" id="KW-0235">DNA replication</keyword>
<feature type="domain" description="Origin recognition complex subunit 5 C-terminal" evidence="8">
    <location>
        <begin position="312"/>
        <end position="440"/>
    </location>
</feature>
<dbReference type="InterPro" id="IPR020796">
    <property type="entry name" value="ORC5"/>
</dbReference>
<evidence type="ECO:0000313" key="10">
    <source>
        <dbReference type="EMBL" id="JAT34893.1"/>
    </source>
</evidence>
<evidence type="ECO:0000256" key="2">
    <source>
        <dbReference type="ARBA" id="ARBA00006269"/>
    </source>
</evidence>
<dbReference type="PANTHER" id="PTHR12705:SF0">
    <property type="entry name" value="ORIGIN RECOGNITION COMPLEX SUBUNIT 5"/>
    <property type="match status" value="1"/>
</dbReference>
<evidence type="ECO:0000259" key="9">
    <source>
        <dbReference type="Pfam" id="PF21639"/>
    </source>
</evidence>
<dbReference type="EMBL" id="GEBQ01005084">
    <property type="protein sequence ID" value="JAT34893.1"/>
    <property type="molecule type" value="Transcribed_RNA"/>
</dbReference>
<gene>
    <name evidence="10" type="ORF">g.22081</name>
</gene>
<feature type="domain" description="Orc1-like AAA ATPase" evidence="7">
    <location>
        <begin position="27"/>
        <end position="172"/>
    </location>
</feature>
<dbReference type="SUPFAM" id="SSF52540">
    <property type="entry name" value="P-loop containing nucleoside triphosphate hydrolases"/>
    <property type="match status" value="1"/>
</dbReference>
<evidence type="ECO:0000256" key="3">
    <source>
        <dbReference type="ARBA" id="ARBA00022705"/>
    </source>
</evidence>
<feature type="domain" description="ORC5 lid" evidence="9">
    <location>
        <begin position="220"/>
        <end position="271"/>
    </location>
</feature>
<evidence type="ECO:0000259" key="8">
    <source>
        <dbReference type="Pfam" id="PF14630"/>
    </source>
</evidence>
<dbReference type="GO" id="GO:0005664">
    <property type="term" value="C:nuclear origin of replication recognition complex"/>
    <property type="evidence" value="ECO:0007669"/>
    <property type="project" value="TreeGrafter"/>
</dbReference>
<dbReference type="GO" id="GO:0003688">
    <property type="term" value="F:DNA replication origin binding"/>
    <property type="evidence" value="ECO:0007669"/>
    <property type="project" value="TreeGrafter"/>
</dbReference>
<keyword evidence="4" id="KW-0547">Nucleotide-binding</keyword>